<dbReference type="InterPro" id="IPR039532">
    <property type="entry name" value="TetR_C_Firmicutes"/>
</dbReference>
<dbReference type="InterPro" id="IPR009057">
    <property type="entry name" value="Homeodomain-like_sf"/>
</dbReference>
<dbReference type="OrthoDB" id="9810250at2"/>
<evidence type="ECO:0000259" key="3">
    <source>
        <dbReference type="PROSITE" id="PS50977"/>
    </source>
</evidence>
<evidence type="ECO:0000256" key="2">
    <source>
        <dbReference type="PROSITE-ProRule" id="PRU00335"/>
    </source>
</evidence>
<dbReference type="AlphaFoldDB" id="A0A1T4NP16"/>
<dbReference type="InterPro" id="IPR001647">
    <property type="entry name" value="HTH_TetR"/>
</dbReference>
<dbReference type="PANTHER" id="PTHR43479:SF7">
    <property type="entry name" value="TETR-FAMILY TRANSCRIPTIONAL REGULATOR"/>
    <property type="match status" value="1"/>
</dbReference>
<evidence type="ECO:0000256" key="1">
    <source>
        <dbReference type="ARBA" id="ARBA00023125"/>
    </source>
</evidence>
<gene>
    <name evidence="4" type="ORF">SAMN02745110_01657</name>
</gene>
<dbReference type="SUPFAM" id="SSF46689">
    <property type="entry name" value="Homeodomain-like"/>
    <property type="match status" value="1"/>
</dbReference>
<dbReference type="Pfam" id="PF14278">
    <property type="entry name" value="TetR_C_8"/>
    <property type="match status" value="1"/>
</dbReference>
<dbReference type="PROSITE" id="PS50977">
    <property type="entry name" value="HTH_TETR_2"/>
    <property type="match status" value="1"/>
</dbReference>
<dbReference type="Pfam" id="PF00440">
    <property type="entry name" value="TetR_N"/>
    <property type="match status" value="1"/>
</dbReference>
<accession>A0A1T4NP16</accession>
<dbReference type="PANTHER" id="PTHR43479">
    <property type="entry name" value="ACREF/ENVCD OPERON REPRESSOR-RELATED"/>
    <property type="match status" value="1"/>
</dbReference>
<feature type="DNA-binding region" description="H-T-H motif" evidence="2">
    <location>
        <begin position="28"/>
        <end position="47"/>
    </location>
</feature>
<name>A0A1T4NP16_9FIRM</name>
<dbReference type="RefSeq" id="WP_078787494.1">
    <property type="nucleotide sequence ID" value="NZ_FMTO01000008.1"/>
</dbReference>
<dbReference type="EMBL" id="FUXA01000009">
    <property type="protein sequence ID" value="SJZ80835.1"/>
    <property type="molecule type" value="Genomic_DNA"/>
</dbReference>
<evidence type="ECO:0000313" key="5">
    <source>
        <dbReference type="Proteomes" id="UP000189857"/>
    </source>
</evidence>
<proteinExistence type="predicted"/>
<reference evidence="4 5" key="1">
    <citation type="submission" date="2017-02" db="EMBL/GenBank/DDBJ databases">
        <authorList>
            <person name="Peterson S.W."/>
        </authorList>
    </citation>
    <scope>NUCLEOTIDE SEQUENCE [LARGE SCALE GENOMIC DNA]</scope>
    <source>
        <strain evidence="4 5">ATCC 17233</strain>
    </source>
</reference>
<keyword evidence="1 2" id="KW-0238">DNA-binding</keyword>
<dbReference type="GO" id="GO:0003677">
    <property type="term" value="F:DNA binding"/>
    <property type="evidence" value="ECO:0007669"/>
    <property type="project" value="UniProtKB-UniRule"/>
</dbReference>
<keyword evidence="5" id="KW-1185">Reference proteome</keyword>
<organism evidence="4 5">
    <name type="scientific">Eubacterium ruminantium</name>
    <dbReference type="NCBI Taxonomy" id="42322"/>
    <lineage>
        <taxon>Bacteria</taxon>
        <taxon>Bacillati</taxon>
        <taxon>Bacillota</taxon>
        <taxon>Clostridia</taxon>
        <taxon>Eubacteriales</taxon>
        <taxon>Eubacteriaceae</taxon>
        <taxon>Eubacterium</taxon>
    </lineage>
</organism>
<dbReference type="InterPro" id="IPR050624">
    <property type="entry name" value="HTH-type_Tx_Regulator"/>
</dbReference>
<dbReference type="Gene3D" id="1.10.357.10">
    <property type="entry name" value="Tetracycline Repressor, domain 2"/>
    <property type="match status" value="1"/>
</dbReference>
<protein>
    <submittedName>
        <fullName evidence="4">Transcriptional regulator, TetR family</fullName>
    </submittedName>
</protein>
<sequence>MADSNITKNALADSLKNLMQVKSFDKISISDICESCGMNRKSFYYHFCDKYDLLNWIFDIGFMENVNINYDDNTDEDIVDKLWRIMSEMAEYFYTEKEFYRKALMIEGQNSFKEHFHDAIYPVTKYFMEAIEDGNDDLFTALLCDLSISALVRWLQMDELIPPDEFVSSFRNHLIKISRVIIRP</sequence>
<dbReference type="Proteomes" id="UP000189857">
    <property type="component" value="Unassembled WGS sequence"/>
</dbReference>
<evidence type="ECO:0000313" key="4">
    <source>
        <dbReference type="EMBL" id="SJZ80835.1"/>
    </source>
</evidence>
<feature type="domain" description="HTH tetR-type" evidence="3">
    <location>
        <begin position="5"/>
        <end position="65"/>
    </location>
</feature>